<dbReference type="Proteomes" id="UP001177021">
    <property type="component" value="Unassembled WGS sequence"/>
</dbReference>
<protein>
    <submittedName>
        <fullName evidence="1">Uncharacterized protein</fullName>
    </submittedName>
</protein>
<proteinExistence type="predicted"/>
<reference evidence="1" key="1">
    <citation type="submission" date="2023-10" db="EMBL/GenBank/DDBJ databases">
        <authorList>
            <person name="Rodriguez Cubillos JULIANA M."/>
            <person name="De Vega J."/>
        </authorList>
    </citation>
    <scope>NUCLEOTIDE SEQUENCE</scope>
</reference>
<organism evidence="1 2">
    <name type="scientific">Trifolium pratense</name>
    <name type="common">Red clover</name>
    <dbReference type="NCBI Taxonomy" id="57577"/>
    <lineage>
        <taxon>Eukaryota</taxon>
        <taxon>Viridiplantae</taxon>
        <taxon>Streptophyta</taxon>
        <taxon>Embryophyta</taxon>
        <taxon>Tracheophyta</taxon>
        <taxon>Spermatophyta</taxon>
        <taxon>Magnoliopsida</taxon>
        <taxon>eudicotyledons</taxon>
        <taxon>Gunneridae</taxon>
        <taxon>Pentapetalae</taxon>
        <taxon>rosids</taxon>
        <taxon>fabids</taxon>
        <taxon>Fabales</taxon>
        <taxon>Fabaceae</taxon>
        <taxon>Papilionoideae</taxon>
        <taxon>50 kb inversion clade</taxon>
        <taxon>NPAAA clade</taxon>
        <taxon>Hologalegina</taxon>
        <taxon>IRL clade</taxon>
        <taxon>Trifolieae</taxon>
        <taxon>Trifolium</taxon>
    </lineage>
</organism>
<keyword evidence="2" id="KW-1185">Reference proteome</keyword>
<name>A0ACB0KC99_TRIPR</name>
<accession>A0ACB0KC99</accession>
<dbReference type="EMBL" id="CASHSV030000206">
    <property type="protein sequence ID" value="CAJ2653222.1"/>
    <property type="molecule type" value="Genomic_DNA"/>
</dbReference>
<gene>
    <name evidence="1" type="ORF">MILVUS5_LOCUS20604</name>
</gene>
<evidence type="ECO:0000313" key="1">
    <source>
        <dbReference type="EMBL" id="CAJ2653222.1"/>
    </source>
</evidence>
<sequence length="193" mass="21457">MAVLQLHLDGSNCYMTSGKVASVLYGFKEPIQVMVNYDFSDNDNCFKFKNIKEKVVVDLSSDNEDEDMIDLSSEQLEDESVNAVVVLHVPPRTVAGVLRGREIIVIRTQHKLDATKCSIQTYHRKGKAGKIEMYLTEEQVMSGGVFGVQSSLSKKDANGTLAPENVLMNETVADLGEVFPFLNLITYNLCMLI</sequence>
<evidence type="ECO:0000313" key="2">
    <source>
        <dbReference type="Proteomes" id="UP001177021"/>
    </source>
</evidence>
<comment type="caution">
    <text evidence="1">The sequence shown here is derived from an EMBL/GenBank/DDBJ whole genome shotgun (WGS) entry which is preliminary data.</text>
</comment>